<dbReference type="Gene3D" id="1.10.10.10">
    <property type="entry name" value="Winged helix-like DNA-binding domain superfamily/Winged helix DNA-binding domain"/>
    <property type="match status" value="1"/>
</dbReference>
<dbReference type="RefSeq" id="WP_007979300.1">
    <property type="nucleotide sequence ID" value="NZ_AQXI01000005.1"/>
</dbReference>
<reference evidence="1 2" key="1">
    <citation type="journal article" date="2014" name="ISME J.">
        <title>Trehalose/2-sulfotrehalose biosynthesis and glycine-betaine uptake are widely spread mechanisms for osmoadaptation in the Halobacteriales.</title>
        <authorList>
            <person name="Youssef N.H."/>
            <person name="Savage-Ashlock K.N."/>
            <person name="McCully A.L."/>
            <person name="Luedtke B."/>
            <person name="Shaw E.I."/>
            <person name="Hoff W.D."/>
            <person name="Elshahed M.S."/>
        </authorList>
    </citation>
    <scope>NUCLEOTIDE SEQUENCE [LARGE SCALE GENOMIC DNA]</scope>
    <source>
        <strain evidence="1 2">DX253</strain>
    </source>
</reference>
<dbReference type="Proteomes" id="UP000003751">
    <property type="component" value="Unassembled WGS sequence"/>
</dbReference>
<dbReference type="eggNOG" id="arCOG03924">
    <property type="taxonomic scope" value="Archaea"/>
</dbReference>
<protein>
    <submittedName>
        <fullName evidence="1">Phage PhiH1 repressor protein</fullName>
    </submittedName>
</protein>
<dbReference type="PATRIC" id="fig|797209.4.peg.1937"/>
<organism evidence="1 2">
    <name type="scientific">Haladaptatus paucihalophilus DX253</name>
    <dbReference type="NCBI Taxonomy" id="797209"/>
    <lineage>
        <taxon>Archaea</taxon>
        <taxon>Methanobacteriati</taxon>
        <taxon>Methanobacteriota</taxon>
        <taxon>Stenosarchaea group</taxon>
        <taxon>Halobacteria</taxon>
        <taxon>Halobacteriales</taxon>
        <taxon>Haladaptataceae</taxon>
        <taxon>Haladaptatus</taxon>
    </lineage>
</organism>
<gene>
    <name evidence="1" type="ORF">ZOD2009_09865</name>
</gene>
<dbReference type="InterPro" id="IPR036388">
    <property type="entry name" value="WH-like_DNA-bd_sf"/>
</dbReference>
<evidence type="ECO:0000313" key="2">
    <source>
        <dbReference type="Proteomes" id="UP000003751"/>
    </source>
</evidence>
<accession>E7QSW5</accession>
<proteinExistence type="predicted"/>
<name>E7QSW5_HALPU</name>
<sequence length="125" mass="14084">MGFHVSSEAVIVGLNVADFSVRSNCLKRMVTHVSWFAKIDYPIFAFFDNYDIRATPKVVAGNIEYDRSYTGKRLRALRDAGLLIQDDEGFYKISDLGRDFLAGNLAKEELEALDPEKAEDDVDQS</sequence>
<evidence type="ECO:0000313" key="1">
    <source>
        <dbReference type="EMBL" id="EFW92354.1"/>
    </source>
</evidence>
<dbReference type="STRING" id="797209.GCA_000376445_04336"/>
<dbReference type="EMBL" id="AEMG01000008">
    <property type="protein sequence ID" value="EFW92354.1"/>
    <property type="molecule type" value="Genomic_DNA"/>
</dbReference>
<comment type="caution">
    <text evidence="1">The sequence shown here is derived from an EMBL/GenBank/DDBJ whole genome shotgun (WGS) entry which is preliminary data.</text>
</comment>
<dbReference type="AlphaFoldDB" id="E7QSW5"/>